<proteinExistence type="predicted"/>
<feature type="transmembrane region" description="Helical" evidence="1">
    <location>
        <begin position="40"/>
        <end position="59"/>
    </location>
</feature>
<keyword evidence="1" id="KW-0812">Transmembrane</keyword>
<feature type="domain" description="Uncharacterized protein YyaB-like PH" evidence="2">
    <location>
        <begin position="61"/>
        <end position="136"/>
    </location>
</feature>
<protein>
    <submittedName>
        <fullName evidence="3">PH domain-containing protein</fullName>
    </submittedName>
</protein>
<dbReference type="EMBL" id="JAVRBG010000004">
    <property type="protein sequence ID" value="MDT0294014.1"/>
    <property type="molecule type" value="Genomic_DNA"/>
</dbReference>
<reference evidence="4" key="1">
    <citation type="submission" date="2023-07" db="EMBL/GenBank/DDBJ databases">
        <title>Isolating and identifying novel microbial strains from the Mariana Trench.</title>
        <authorList>
            <person name="Fu H."/>
        </authorList>
    </citation>
    <scope>NUCLEOTIDE SEQUENCE [LARGE SCALE GENOMIC DNA]</scope>
    <source>
        <strain evidence="4">T-y2</strain>
    </source>
</reference>
<dbReference type="Proteomes" id="UP001182991">
    <property type="component" value="Unassembled WGS sequence"/>
</dbReference>
<dbReference type="InterPro" id="IPR009589">
    <property type="entry name" value="PH_YyaB-like"/>
</dbReference>
<accession>A0ABU2KH49</accession>
<dbReference type="Pfam" id="PF06713">
    <property type="entry name" value="bPH_4"/>
    <property type="match status" value="1"/>
</dbReference>
<dbReference type="RefSeq" id="WP_311400969.1">
    <property type="nucleotide sequence ID" value="NZ_JAVRBG010000004.1"/>
</dbReference>
<sequence length="144" mass="17128">MKFESRKDILFQLFVFGFSILIIGFILFRSFSNGKFNYEFFWFDVVLLLTIVFLFWLYLGTHYQLSPTELTYKSGPLRGKIEIYRIKEIIKGKNLWSGLKPATAKNGLIIKFDEYEEIYISPKTNETFVNKILEYNKYIKITTN</sequence>
<gene>
    <name evidence="3" type="ORF">RLT85_05145</name>
</gene>
<name>A0ABU2KH49_9FLAO</name>
<organism evidence="3 4">
    <name type="scientific">Mesonia ostreae</name>
    <dbReference type="NCBI Taxonomy" id="861110"/>
    <lineage>
        <taxon>Bacteria</taxon>
        <taxon>Pseudomonadati</taxon>
        <taxon>Bacteroidota</taxon>
        <taxon>Flavobacteriia</taxon>
        <taxon>Flavobacteriales</taxon>
        <taxon>Flavobacteriaceae</taxon>
        <taxon>Mesonia</taxon>
    </lineage>
</organism>
<keyword evidence="4" id="KW-1185">Reference proteome</keyword>
<evidence type="ECO:0000259" key="2">
    <source>
        <dbReference type="Pfam" id="PF06713"/>
    </source>
</evidence>
<keyword evidence="1" id="KW-1133">Transmembrane helix</keyword>
<comment type="caution">
    <text evidence="3">The sequence shown here is derived from an EMBL/GenBank/DDBJ whole genome shotgun (WGS) entry which is preliminary data.</text>
</comment>
<keyword evidence="1" id="KW-0472">Membrane</keyword>
<evidence type="ECO:0000313" key="3">
    <source>
        <dbReference type="EMBL" id="MDT0294014.1"/>
    </source>
</evidence>
<evidence type="ECO:0000256" key="1">
    <source>
        <dbReference type="SAM" id="Phobius"/>
    </source>
</evidence>
<feature type="transmembrane region" description="Helical" evidence="1">
    <location>
        <begin position="9"/>
        <end position="28"/>
    </location>
</feature>
<evidence type="ECO:0000313" key="4">
    <source>
        <dbReference type="Proteomes" id="UP001182991"/>
    </source>
</evidence>